<reference evidence="1" key="1">
    <citation type="journal article" date="2020" name="New Phytol.">
        <title>Comparative genomics reveals dynamic genome evolution in host specialist ectomycorrhizal fungi.</title>
        <authorList>
            <person name="Lofgren L.A."/>
            <person name="Nguyen N.H."/>
            <person name="Vilgalys R."/>
            <person name="Ruytinx J."/>
            <person name="Liao H.L."/>
            <person name="Branco S."/>
            <person name="Kuo A."/>
            <person name="LaButti K."/>
            <person name="Lipzen A."/>
            <person name="Andreopoulos W."/>
            <person name="Pangilinan J."/>
            <person name="Riley R."/>
            <person name="Hundley H."/>
            <person name="Na H."/>
            <person name="Barry K."/>
            <person name="Grigoriev I.V."/>
            <person name="Stajich J.E."/>
            <person name="Kennedy P.G."/>
        </authorList>
    </citation>
    <scope>NUCLEOTIDE SEQUENCE</scope>
    <source>
        <strain evidence="1">DOB743</strain>
    </source>
</reference>
<sequence>RGSYPVKLFYTSSLPMNDECALGSNVCIVSQMLTMRFSSNILDSRPLGGLNVLALVAASGRLLRSAPYLISQTTTCRPIKEAFLDVIHTLIHITFVVSACALFSKTQWIEVSGSGPCEFARQFKDQQIIMADRSEGSI</sequence>
<dbReference type="InterPro" id="IPR002208">
    <property type="entry name" value="SecY/SEC61-alpha"/>
</dbReference>
<dbReference type="InterPro" id="IPR023201">
    <property type="entry name" value="SecY_dom_sf"/>
</dbReference>
<dbReference type="Proteomes" id="UP000714275">
    <property type="component" value="Unassembled WGS sequence"/>
</dbReference>
<feature type="non-terminal residue" evidence="1">
    <location>
        <position position="138"/>
    </location>
</feature>
<organism evidence="1 2">
    <name type="scientific">Suillus placidus</name>
    <dbReference type="NCBI Taxonomy" id="48579"/>
    <lineage>
        <taxon>Eukaryota</taxon>
        <taxon>Fungi</taxon>
        <taxon>Dikarya</taxon>
        <taxon>Basidiomycota</taxon>
        <taxon>Agaricomycotina</taxon>
        <taxon>Agaricomycetes</taxon>
        <taxon>Agaricomycetidae</taxon>
        <taxon>Boletales</taxon>
        <taxon>Suillineae</taxon>
        <taxon>Suillaceae</taxon>
        <taxon>Suillus</taxon>
    </lineage>
</organism>
<dbReference type="GO" id="GO:0016020">
    <property type="term" value="C:membrane"/>
    <property type="evidence" value="ECO:0007669"/>
    <property type="project" value="InterPro"/>
</dbReference>
<dbReference type="PANTHER" id="PTHR10906">
    <property type="entry name" value="SECY/SEC61-ALPHA FAMILY MEMBER"/>
    <property type="match status" value="1"/>
</dbReference>
<accession>A0A9P7CXY8</accession>
<dbReference type="EMBL" id="JABBWD010000066">
    <property type="protein sequence ID" value="KAG1770326.1"/>
    <property type="molecule type" value="Genomic_DNA"/>
</dbReference>
<keyword evidence="2" id="KW-1185">Reference proteome</keyword>
<dbReference type="GO" id="GO:0015031">
    <property type="term" value="P:protein transport"/>
    <property type="evidence" value="ECO:0007669"/>
    <property type="project" value="InterPro"/>
</dbReference>
<protein>
    <submittedName>
        <fullName evidence="1">Uncharacterized protein</fullName>
    </submittedName>
</protein>
<dbReference type="OrthoDB" id="420669at2759"/>
<evidence type="ECO:0000313" key="2">
    <source>
        <dbReference type="Proteomes" id="UP000714275"/>
    </source>
</evidence>
<proteinExistence type="predicted"/>
<dbReference type="AlphaFoldDB" id="A0A9P7CXY8"/>
<gene>
    <name evidence="1" type="ORF">EV702DRAFT_978202</name>
</gene>
<dbReference type="SUPFAM" id="SSF103491">
    <property type="entry name" value="Preprotein translocase SecY subunit"/>
    <property type="match status" value="1"/>
</dbReference>
<dbReference type="Gene3D" id="1.10.3370.10">
    <property type="entry name" value="SecY subunit domain"/>
    <property type="match status" value="1"/>
</dbReference>
<comment type="caution">
    <text evidence="1">The sequence shown here is derived from an EMBL/GenBank/DDBJ whole genome shotgun (WGS) entry which is preliminary data.</text>
</comment>
<evidence type="ECO:0000313" key="1">
    <source>
        <dbReference type="EMBL" id="KAG1770326.1"/>
    </source>
</evidence>
<name>A0A9P7CXY8_9AGAM</name>